<reference evidence="3" key="2">
    <citation type="submission" date="2020-05" db="UniProtKB">
        <authorList>
            <consortium name="EnsemblMetazoa"/>
        </authorList>
    </citation>
    <scope>IDENTIFICATION</scope>
    <source>
        <strain evidence="3">JHB</strain>
    </source>
</reference>
<feature type="region of interest" description="Disordered" evidence="1">
    <location>
        <begin position="14"/>
        <end position="37"/>
    </location>
</feature>
<organism>
    <name type="scientific">Culex quinquefasciatus</name>
    <name type="common">Southern house mosquito</name>
    <name type="synonym">Culex pungens</name>
    <dbReference type="NCBI Taxonomy" id="7176"/>
    <lineage>
        <taxon>Eukaryota</taxon>
        <taxon>Metazoa</taxon>
        <taxon>Ecdysozoa</taxon>
        <taxon>Arthropoda</taxon>
        <taxon>Hexapoda</taxon>
        <taxon>Insecta</taxon>
        <taxon>Pterygota</taxon>
        <taxon>Neoptera</taxon>
        <taxon>Endopterygota</taxon>
        <taxon>Diptera</taxon>
        <taxon>Nematocera</taxon>
        <taxon>Culicoidea</taxon>
        <taxon>Culicidae</taxon>
        <taxon>Culicinae</taxon>
        <taxon>Culicini</taxon>
        <taxon>Culex</taxon>
        <taxon>Culex</taxon>
    </lineage>
</organism>
<reference evidence="2" key="1">
    <citation type="submission" date="2007-03" db="EMBL/GenBank/DDBJ databases">
        <title>Annotation of Culex pipiens quinquefasciatus.</title>
        <authorList>
            <consortium name="The Broad Institute Genome Sequencing Platform"/>
            <person name="Atkinson P.W."/>
            <person name="Hemingway J."/>
            <person name="Christensen B.M."/>
            <person name="Higgs S."/>
            <person name="Kodira C."/>
            <person name="Hannick L."/>
            <person name="Megy K."/>
            <person name="O'Leary S."/>
            <person name="Pearson M."/>
            <person name="Haas B.J."/>
            <person name="Mauceli E."/>
            <person name="Wortman J.R."/>
            <person name="Lee N.H."/>
            <person name="Guigo R."/>
            <person name="Stanke M."/>
            <person name="Alvarado L."/>
            <person name="Amedeo P."/>
            <person name="Antoine C.H."/>
            <person name="Arensburger P."/>
            <person name="Bidwell S.L."/>
            <person name="Crawford M."/>
            <person name="Camaro F."/>
            <person name="Devon K."/>
            <person name="Engels R."/>
            <person name="Hammond M."/>
            <person name="Howarth C."/>
            <person name="Koehrsen M."/>
            <person name="Lawson D."/>
            <person name="Montgomery P."/>
            <person name="Nene V."/>
            <person name="Nusbaum C."/>
            <person name="Puiu D."/>
            <person name="Romero-Severson J."/>
            <person name="Severson D.W."/>
            <person name="Shumway M."/>
            <person name="Sisk P."/>
            <person name="Stolte C."/>
            <person name="Zeng Q."/>
            <person name="Eisenstadt E."/>
            <person name="Fraser-Liggett C."/>
            <person name="Strausberg R."/>
            <person name="Galagan J."/>
            <person name="Birren B."/>
            <person name="Collins F.H."/>
        </authorList>
    </citation>
    <scope>NUCLEOTIDE SEQUENCE [LARGE SCALE GENOMIC DNA]</scope>
    <source>
        <strain evidence="2">JHB</strain>
    </source>
</reference>
<dbReference type="OrthoDB" id="10037631at2759"/>
<proteinExistence type="predicted"/>
<dbReference type="VEuPathDB" id="VectorBase:CPIJ002530"/>
<evidence type="ECO:0000256" key="1">
    <source>
        <dbReference type="SAM" id="MobiDB-lite"/>
    </source>
</evidence>
<evidence type="ECO:0000313" key="2">
    <source>
        <dbReference type="EMBL" id="EDS36412.1"/>
    </source>
</evidence>
<keyword evidence="4" id="KW-1185">Reference proteome</keyword>
<evidence type="ECO:0000313" key="3">
    <source>
        <dbReference type="EnsemblMetazoa" id="CPIJ002530-PA"/>
    </source>
</evidence>
<sequence length="98" mass="11094">MEICMRIVFADERSPSGTQGLHRHLSSDDHHNTENFPGETTIKMYLLQHHVGYPAVHRRSPNSVEVIGGQTLRNTVFPPPSKRLSRIPHLDIFPKSNG</sequence>
<evidence type="ECO:0000313" key="4">
    <source>
        <dbReference type="Proteomes" id="UP000002320"/>
    </source>
</evidence>
<dbReference type="EMBL" id="DS231847">
    <property type="protein sequence ID" value="EDS36412.1"/>
    <property type="molecule type" value="Genomic_DNA"/>
</dbReference>
<dbReference type="InParanoid" id="B0W665"/>
<protein>
    <submittedName>
        <fullName evidence="2 3">Uncharacterized protein</fullName>
    </submittedName>
</protein>
<dbReference type="AlphaFoldDB" id="B0W665"/>
<dbReference type="KEGG" id="cqu:CpipJ_CPIJ002530"/>
<gene>
    <name evidence="3" type="primary">6033800</name>
    <name evidence="2" type="ORF">CpipJ_CPIJ002530</name>
</gene>
<dbReference type="HOGENOM" id="CLU_2335667_0_0_1"/>
<dbReference type="VEuPathDB" id="VectorBase:CQUJHB016558"/>
<accession>B0W665</accession>
<dbReference type="Proteomes" id="UP000002320">
    <property type="component" value="Unassembled WGS sequence"/>
</dbReference>
<dbReference type="EnsemblMetazoa" id="CPIJ002530-RA">
    <property type="protein sequence ID" value="CPIJ002530-PA"/>
    <property type="gene ID" value="CPIJ002530"/>
</dbReference>
<name>B0W665_CULQU</name>